<evidence type="ECO:0000256" key="1">
    <source>
        <dbReference type="SAM" id="MobiDB-lite"/>
    </source>
</evidence>
<dbReference type="PANTHER" id="PTHR39162">
    <property type="entry name" value="GLL3345 PROTEIN"/>
    <property type="match status" value="1"/>
</dbReference>
<evidence type="ECO:0000313" key="3">
    <source>
        <dbReference type="Proteomes" id="UP000683246"/>
    </source>
</evidence>
<dbReference type="Proteomes" id="UP000683246">
    <property type="component" value="Chromosome"/>
</dbReference>
<gene>
    <name evidence="2" type="ORF">HZI73_13085</name>
</gene>
<dbReference type="EMBL" id="CP058649">
    <property type="protein sequence ID" value="QUI23165.1"/>
    <property type="molecule type" value="Genomic_DNA"/>
</dbReference>
<dbReference type="PIRSF" id="PIRSF021377">
    <property type="entry name" value="YtfJ"/>
    <property type="match status" value="1"/>
</dbReference>
<accession>A0A8J8MK63</accession>
<dbReference type="RefSeq" id="WP_212693844.1">
    <property type="nucleotide sequence ID" value="NZ_CP058649.1"/>
</dbReference>
<name>A0A8J8MK63_9FIRM</name>
<protein>
    <submittedName>
        <fullName evidence="2">GerW family sporulation protein</fullName>
    </submittedName>
</protein>
<evidence type="ECO:0000313" key="2">
    <source>
        <dbReference type="EMBL" id="QUI23165.1"/>
    </source>
</evidence>
<dbReference type="KEGG" id="vpy:HZI73_13085"/>
<feature type="compositionally biased region" description="Basic and acidic residues" evidence="1">
    <location>
        <begin position="113"/>
        <end position="126"/>
    </location>
</feature>
<reference evidence="2" key="1">
    <citation type="submission" date="2020-07" db="EMBL/GenBank/DDBJ databases">
        <title>Vallitalea pronyensis genome.</title>
        <authorList>
            <person name="Postec A."/>
        </authorList>
    </citation>
    <scope>NUCLEOTIDE SEQUENCE</scope>
    <source>
        <strain evidence="2">FatNI3</strain>
    </source>
</reference>
<feature type="region of interest" description="Disordered" evidence="1">
    <location>
        <begin position="113"/>
        <end position="132"/>
    </location>
</feature>
<dbReference type="PANTHER" id="PTHR39162:SF1">
    <property type="entry name" value="SPORULATION PROTEIN YTFJ"/>
    <property type="match status" value="1"/>
</dbReference>
<dbReference type="InterPro" id="IPR014229">
    <property type="entry name" value="Spore_YtfJ"/>
</dbReference>
<organism evidence="2 3">
    <name type="scientific">Vallitalea pronyensis</name>
    <dbReference type="NCBI Taxonomy" id="1348613"/>
    <lineage>
        <taxon>Bacteria</taxon>
        <taxon>Bacillati</taxon>
        <taxon>Bacillota</taxon>
        <taxon>Clostridia</taxon>
        <taxon>Lachnospirales</taxon>
        <taxon>Vallitaleaceae</taxon>
        <taxon>Vallitalea</taxon>
    </lineage>
</organism>
<dbReference type="Pfam" id="PF09579">
    <property type="entry name" value="Spore_YtfJ"/>
    <property type="match status" value="1"/>
</dbReference>
<proteinExistence type="predicted"/>
<sequence length="132" mass="14065">MESNFKKTVESLFNGMENFVSTKTVVGEAIHIGDTIILPLVDVSFGVGAGASEEGKEKPKGVGGGALGAKISPSAVLVIQNGQTKLVDAKNTDGISKLIDMVPNLMDRFGLKKKENKTEKRTAEEVDTKDEE</sequence>
<dbReference type="AlphaFoldDB" id="A0A8J8MK63"/>
<keyword evidence="3" id="KW-1185">Reference proteome</keyword>